<evidence type="ECO:0000256" key="1">
    <source>
        <dbReference type="SAM" id="Phobius"/>
    </source>
</evidence>
<feature type="transmembrane region" description="Helical" evidence="1">
    <location>
        <begin position="207"/>
        <end position="225"/>
    </location>
</feature>
<evidence type="ECO:0000313" key="2">
    <source>
        <dbReference type="EMBL" id="EGT45832.1"/>
    </source>
</evidence>
<dbReference type="HOGENOM" id="CLU_063304_0_0_1"/>
<organism evidence="3">
    <name type="scientific">Caenorhabditis brenneri</name>
    <name type="common">Nematode worm</name>
    <dbReference type="NCBI Taxonomy" id="135651"/>
    <lineage>
        <taxon>Eukaryota</taxon>
        <taxon>Metazoa</taxon>
        <taxon>Ecdysozoa</taxon>
        <taxon>Nematoda</taxon>
        <taxon>Chromadorea</taxon>
        <taxon>Rhabditida</taxon>
        <taxon>Rhabditina</taxon>
        <taxon>Rhabditomorpha</taxon>
        <taxon>Rhabditoidea</taxon>
        <taxon>Rhabditidae</taxon>
        <taxon>Peloderinae</taxon>
        <taxon>Caenorhabditis</taxon>
    </lineage>
</organism>
<keyword evidence="1" id="KW-1133">Transmembrane helix</keyword>
<proteinExistence type="predicted"/>
<reference evidence="3" key="1">
    <citation type="submission" date="2011-07" db="EMBL/GenBank/DDBJ databases">
        <authorList>
            <consortium name="Caenorhabditis brenneri Sequencing and Analysis Consortium"/>
            <person name="Wilson R.K."/>
        </authorList>
    </citation>
    <scope>NUCLEOTIDE SEQUENCE [LARGE SCALE GENOMIC DNA]</scope>
    <source>
        <strain evidence="3">PB2801</strain>
    </source>
</reference>
<gene>
    <name evidence="2" type="ORF">CAEBREN_08133</name>
</gene>
<keyword evidence="1" id="KW-0812">Transmembrane</keyword>
<feature type="transmembrane region" description="Helical" evidence="1">
    <location>
        <begin position="245"/>
        <end position="266"/>
    </location>
</feature>
<feature type="transmembrane region" description="Helical" evidence="1">
    <location>
        <begin position="119"/>
        <end position="137"/>
    </location>
</feature>
<dbReference type="InParanoid" id="G0MBV7"/>
<feature type="transmembrane region" description="Helical" evidence="1">
    <location>
        <begin position="87"/>
        <end position="107"/>
    </location>
</feature>
<keyword evidence="1" id="KW-0472">Membrane</keyword>
<keyword evidence="3" id="KW-1185">Reference proteome</keyword>
<name>G0MBV7_CAEBE</name>
<evidence type="ECO:0000313" key="3">
    <source>
        <dbReference type="Proteomes" id="UP000008068"/>
    </source>
</evidence>
<accession>G0MBV7</accession>
<dbReference type="EMBL" id="GL379789">
    <property type="protein sequence ID" value="EGT45832.1"/>
    <property type="molecule type" value="Genomic_DNA"/>
</dbReference>
<dbReference type="AlphaFoldDB" id="G0MBV7"/>
<sequence>MSEDPIPYPELIPRTLPILINEKLDALGSGLKKADLDAIRELLSVYQEDRVLSEEEVEEWIESERKILENQSDYKNESKNIVKRGKCSCWFCLFFTLLILFCFYKAVSPEYDFYLKLLFRWPIHFVAILIHCLHLYISTRRVSKPVQVLENFDDDWRGSLTSTELQSRQKALVNEWAQLLKERIKSRRLVIPVSQYFDNVGRKIAQFINWFYFFIRFSLITDILFNKEELSVFFFLFEQSDVLRYIEFFFTCSFPAFFFYQLGIMVKIEERNDDDMPISIIFD</sequence>
<dbReference type="Proteomes" id="UP000008068">
    <property type="component" value="Unassembled WGS sequence"/>
</dbReference>
<protein>
    <submittedName>
        <fullName evidence="2">Uncharacterized protein</fullName>
    </submittedName>
</protein>